<keyword evidence="2" id="KW-1185">Reference proteome</keyword>
<comment type="caution">
    <text evidence="1">The sequence shown here is derived from an EMBL/GenBank/DDBJ whole genome shotgun (WGS) entry which is preliminary data.</text>
</comment>
<dbReference type="STRING" id="1245748.A0A397GYP8"/>
<proteinExistence type="predicted"/>
<reference evidence="1 2" key="1">
    <citation type="submission" date="2018-08" db="EMBL/GenBank/DDBJ databases">
        <title>Draft genome sequences of two Aspergillus turcosus clinical strains isolated from bronchoalveolar lavage fluid: one azole-susceptible and the other azole-resistant.</title>
        <authorList>
            <person name="Parent-Michaud M."/>
            <person name="Dufresne P.J."/>
            <person name="Fournier E."/>
            <person name="Martineau C."/>
            <person name="Moreira S."/>
            <person name="Perkins V."/>
            <person name="De Repentigny L."/>
            <person name="Dufresne S.F."/>
        </authorList>
    </citation>
    <scope>NUCLEOTIDE SEQUENCE [LARGE SCALE GENOMIC DNA]</scope>
    <source>
        <strain evidence="1">HMR AF 1038</strain>
    </source>
</reference>
<sequence length="647" mass="73937">MLPLRSSDPSMDFTAVFQPKNPALSQSMSPRSYHVNNAVGLGKVIMHEAHVRVGMAVREEDLPAEVKYPVLGNYLNLSPEHQGWPMSCRPRITDLHMGASTRLEERGHVFLSGKKPQLLLSQARLCVPNTGRIRYWPTHEVSQTQSHYEIDVSLGAHPYWVPLSAADKMRLALQYADDGDVEFWHSLPDQNLSPGELRRLAIEANLFSSYLTDMISGSKTPAFQAQEQSIRQLAEEYQGKDLAYHPKYSEIRELCNCDTMPANLGKWDQSFTNFVWVTSKLLGLSYGLLVGCAIKRWDFRLRLADQARLLSFLVRTKLLDGLTAAAKSRRFPVLTPAKRRAPGAPIVARTNFNNEIMPGQPAYMPPKVDSVCCLPFGRMRKAFRFLCALDHQSIPEIFLLRMQQPSKIWSATGMEKCVEMPHIDPVVADLTSGEVLHFVRVYEELGLLNAKVADFNRKAFTVCAEVWKAFESEPDGSDIGWVVVVAISHAFPGRWEETQRERIDSKLREAESIFETLYYEYKALTKRDWASRFEHLRVYLGRALVAYLMEDRLEEAKRRWEEVRDPARYCEEHGKITGFVEMLVQYSLCDIAARQGNMNEAHRHLRDAKARFTKIGREHWWTCMGTALLDLYAQTLDEHDLISGIDR</sequence>
<organism evidence="1 2">
    <name type="scientific">Aspergillus turcosus</name>
    <dbReference type="NCBI Taxonomy" id="1245748"/>
    <lineage>
        <taxon>Eukaryota</taxon>
        <taxon>Fungi</taxon>
        <taxon>Dikarya</taxon>
        <taxon>Ascomycota</taxon>
        <taxon>Pezizomycotina</taxon>
        <taxon>Eurotiomycetes</taxon>
        <taxon>Eurotiomycetidae</taxon>
        <taxon>Eurotiales</taxon>
        <taxon>Aspergillaceae</taxon>
        <taxon>Aspergillus</taxon>
        <taxon>Aspergillus subgen. Fumigati</taxon>
    </lineage>
</organism>
<protein>
    <submittedName>
        <fullName evidence="1">Uncharacterized protein</fullName>
    </submittedName>
</protein>
<name>A0A397GYP8_9EURO</name>
<evidence type="ECO:0000313" key="2">
    <source>
        <dbReference type="Proteomes" id="UP000215289"/>
    </source>
</evidence>
<dbReference type="OrthoDB" id="4526071at2759"/>
<evidence type="ECO:0000313" key="1">
    <source>
        <dbReference type="EMBL" id="RLL96277.1"/>
    </source>
</evidence>
<accession>A0A397GYP8</accession>
<dbReference type="AlphaFoldDB" id="A0A397GYP8"/>
<dbReference type="EMBL" id="NIDN02000117">
    <property type="protein sequence ID" value="RLL96277.1"/>
    <property type="molecule type" value="Genomic_DNA"/>
</dbReference>
<gene>
    <name evidence="1" type="ORF">CFD26_105517</name>
</gene>
<dbReference type="Proteomes" id="UP000215289">
    <property type="component" value="Unassembled WGS sequence"/>
</dbReference>